<sequence>MPDPNLQAYLASRYLSGPKADAILARSVDGEGTKKMRKKRCANDAADQDGLKFTSAEDESWKRSRDEDDLQAVVVDDAASQRRKWSKLGQSKAETSRSKADAEVSAADSNEAPGSSASAGPSKPQFKAGLKSREEMKAERLAREEEARAKALQGEVQSGRDSLP</sequence>
<feature type="compositionally biased region" description="Low complexity" evidence="1">
    <location>
        <begin position="112"/>
        <end position="122"/>
    </location>
</feature>
<reference evidence="2 3" key="1">
    <citation type="submission" date="2014-09" db="EMBL/GenBank/DDBJ databases">
        <authorList>
            <person name="Magalhaes I.L.F."/>
            <person name="Oliveira U."/>
            <person name="Santos F.R."/>
            <person name="Vidigal T.H.D.A."/>
            <person name="Brescovit A.D."/>
            <person name="Santos A.J."/>
        </authorList>
    </citation>
    <scope>NUCLEOTIDE SEQUENCE [LARGE SCALE GENOMIC DNA]</scope>
</reference>
<evidence type="ECO:0000313" key="3">
    <source>
        <dbReference type="Proteomes" id="UP000054845"/>
    </source>
</evidence>
<feature type="compositionally biased region" description="Basic and acidic residues" evidence="1">
    <location>
        <begin position="131"/>
        <end position="149"/>
    </location>
</feature>
<dbReference type="EMBL" id="CCYA01000265">
    <property type="protein sequence ID" value="CEH17789.1"/>
    <property type="molecule type" value="Genomic_DNA"/>
</dbReference>
<feature type="region of interest" description="Disordered" evidence="1">
    <location>
        <begin position="27"/>
        <end position="164"/>
    </location>
</feature>
<evidence type="ECO:0000256" key="1">
    <source>
        <dbReference type="SAM" id="MobiDB-lite"/>
    </source>
</evidence>
<protein>
    <submittedName>
        <fullName evidence="2">Uncharacterized protein</fullName>
    </submittedName>
</protein>
<accession>A0A0P1BMT2</accession>
<keyword evidence="3" id="KW-1185">Reference proteome</keyword>
<name>A0A0P1BMT2_9BASI</name>
<organism evidence="2 3">
    <name type="scientific">Ceraceosorus bombacis</name>
    <dbReference type="NCBI Taxonomy" id="401625"/>
    <lineage>
        <taxon>Eukaryota</taxon>
        <taxon>Fungi</taxon>
        <taxon>Dikarya</taxon>
        <taxon>Basidiomycota</taxon>
        <taxon>Ustilaginomycotina</taxon>
        <taxon>Exobasidiomycetes</taxon>
        <taxon>Ceraceosorales</taxon>
        <taxon>Ceraceosoraceae</taxon>
        <taxon>Ceraceosorus</taxon>
    </lineage>
</organism>
<proteinExistence type="predicted"/>
<evidence type="ECO:0000313" key="2">
    <source>
        <dbReference type="EMBL" id="CEH17789.1"/>
    </source>
</evidence>
<dbReference type="Proteomes" id="UP000054845">
    <property type="component" value="Unassembled WGS sequence"/>
</dbReference>
<dbReference type="OrthoDB" id="6022at2759"/>
<feature type="compositionally biased region" description="Polar residues" evidence="1">
    <location>
        <begin position="155"/>
        <end position="164"/>
    </location>
</feature>
<dbReference type="STRING" id="401625.A0A0P1BMT2"/>
<dbReference type="AlphaFoldDB" id="A0A0P1BMT2"/>